<evidence type="ECO:0000256" key="2">
    <source>
        <dbReference type="ARBA" id="ARBA00013194"/>
    </source>
</evidence>
<dbReference type="InterPro" id="IPR050245">
    <property type="entry name" value="PrsA_foldase"/>
</dbReference>
<dbReference type="InterPro" id="IPR046357">
    <property type="entry name" value="PPIase_dom_sf"/>
</dbReference>
<accession>A0A917WWU7</accession>
<reference evidence="8" key="2">
    <citation type="submission" date="2020-09" db="EMBL/GenBank/DDBJ databases">
        <authorList>
            <person name="Sun Q."/>
            <person name="Zhou Y."/>
        </authorList>
    </citation>
    <scope>NUCLEOTIDE SEQUENCE</scope>
    <source>
        <strain evidence="8">CGMCC 1.6333</strain>
    </source>
</reference>
<dbReference type="GO" id="GO:0003755">
    <property type="term" value="F:peptidyl-prolyl cis-trans isomerase activity"/>
    <property type="evidence" value="ECO:0007669"/>
    <property type="project" value="UniProtKB-KW"/>
</dbReference>
<comment type="caution">
    <text evidence="8">The sequence shown here is derived from an EMBL/GenBank/DDBJ whole genome shotgun (WGS) entry which is preliminary data.</text>
</comment>
<dbReference type="SUPFAM" id="SSF109998">
    <property type="entry name" value="Triger factor/SurA peptide-binding domain-like"/>
    <property type="match status" value="1"/>
</dbReference>
<dbReference type="Proteomes" id="UP000618460">
    <property type="component" value="Unassembled WGS sequence"/>
</dbReference>
<keyword evidence="9" id="KW-1185">Reference proteome</keyword>
<dbReference type="EC" id="5.2.1.8" evidence="2"/>
<evidence type="ECO:0000256" key="5">
    <source>
        <dbReference type="ARBA" id="ARBA00023235"/>
    </source>
</evidence>
<gene>
    <name evidence="8" type="primary">prsA4</name>
    <name evidence="8" type="ORF">GCM10011351_23140</name>
</gene>
<dbReference type="InterPro" id="IPR023058">
    <property type="entry name" value="PPIase_PpiC_CS"/>
</dbReference>
<evidence type="ECO:0000313" key="9">
    <source>
        <dbReference type="Proteomes" id="UP000618460"/>
    </source>
</evidence>
<dbReference type="PANTHER" id="PTHR47245">
    <property type="entry name" value="PEPTIDYLPROLYL ISOMERASE"/>
    <property type="match status" value="1"/>
</dbReference>
<proteinExistence type="predicted"/>
<keyword evidence="5 6" id="KW-0413">Isomerase</keyword>
<evidence type="ECO:0000256" key="1">
    <source>
        <dbReference type="ARBA" id="ARBA00000971"/>
    </source>
</evidence>
<dbReference type="EMBL" id="BMLG01000014">
    <property type="protein sequence ID" value="GGM36402.1"/>
    <property type="molecule type" value="Genomic_DNA"/>
</dbReference>
<sequence>MTRKFLWRVILLLLITNVLTAGIWLLNRNDGEANTVEDFSVEVDQKEPVATIGGEEITYNHWVSTLEEEYGREALEKMVNEEVITQLAKEQEVTINDEVIDLELSLLFTMEGVLTEEEIAVKQREWTKGIKNRIYLEELSTQDIAVSEQEIQTYFNEYKGQYEFSHSIQVSHILLNNETAANKVIDELESGASFAALAREYTLDDATKRDGGYLGYYTETSSFLHSDYFQQAIGMEEHTYSDPFRIGNNGRIAIIYLHRELPDINLSYNTLYNHIRREIALTKMEKTPEPSDLWNQLEVDWIY</sequence>
<name>A0A917WWU7_9BACI</name>
<dbReference type="PROSITE" id="PS50198">
    <property type="entry name" value="PPIC_PPIASE_2"/>
    <property type="match status" value="1"/>
</dbReference>
<keyword evidence="4 6" id="KW-0697">Rotamase</keyword>
<dbReference type="SUPFAM" id="SSF54534">
    <property type="entry name" value="FKBP-like"/>
    <property type="match status" value="1"/>
</dbReference>
<dbReference type="InterPro" id="IPR027304">
    <property type="entry name" value="Trigger_fact/SurA_dom_sf"/>
</dbReference>
<dbReference type="OrthoDB" id="2677468at2"/>
<keyword evidence="3" id="KW-0732">Signal</keyword>
<organism evidence="8 9">
    <name type="scientific">Paraliobacillus quinghaiensis</name>
    <dbReference type="NCBI Taxonomy" id="470815"/>
    <lineage>
        <taxon>Bacteria</taxon>
        <taxon>Bacillati</taxon>
        <taxon>Bacillota</taxon>
        <taxon>Bacilli</taxon>
        <taxon>Bacillales</taxon>
        <taxon>Bacillaceae</taxon>
        <taxon>Paraliobacillus</taxon>
    </lineage>
</organism>
<evidence type="ECO:0000256" key="6">
    <source>
        <dbReference type="PROSITE-ProRule" id="PRU00278"/>
    </source>
</evidence>
<reference evidence="8" key="1">
    <citation type="journal article" date="2014" name="Int. J. Syst. Evol. Microbiol.">
        <title>Complete genome sequence of Corynebacterium casei LMG S-19264T (=DSM 44701T), isolated from a smear-ripened cheese.</title>
        <authorList>
            <consortium name="US DOE Joint Genome Institute (JGI-PGF)"/>
            <person name="Walter F."/>
            <person name="Albersmeier A."/>
            <person name="Kalinowski J."/>
            <person name="Ruckert C."/>
        </authorList>
    </citation>
    <scope>NUCLEOTIDE SEQUENCE</scope>
    <source>
        <strain evidence="8">CGMCC 1.6333</strain>
    </source>
</reference>
<dbReference type="AlphaFoldDB" id="A0A917WWU7"/>
<dbReference type="Gene3D" id="3.10.50.40">
    <property type="match status" value="1"/>
</dbReference>
<dbReference type="RefSeq" id="WP_117156996.1">
    <property type="nucleotide sequence ID" value="NZ_BMLG01000014.1"/>
</dbReference>
<dbReference type="Pfam" id="PF13616">
    <property type="entry name" value="Rotamase_3"/>
    <property type="match status" value="1"/>
</dbReference>
<evidence type="ECO:0000259" key="7">
    <source>
        <dbReference type="PROSITE" id="PS50198"/>
    </source>
</evidence>
<dbReference type="Gene3D" id="1.10.4030.10">
    <property type="entry name" value="Porin chaperone SurA, peptide-binding domain"/>
    <property type="match status" value="1"/>
</dbReference>
<feature type="domain" description="PpiC" evidence="7">
    <location>
        <begin position="165"/>
        <end position="252"/>
    </location>
</feature>
<protein>
    <recommendedName>
        <fullName evidence="2">peptidylprolyl isomerase</fullName>
        <ecNumber evidence="2">5.2.1.8</ecNumber>
    </recommendedName>
</protein>
<evidence type="ECO:0000256" key="4">
    <source>
        <dbReference type="ARBA" id="ARBA00023110"/>
    </source>
</evidence>
<evidence type="ECO:0000313" key="8">
    <source>
        <dbReference type="EMBL" id="GGM36402.1"/>
    </source>
</evidence>
<evidence type="ECO:0000256" key="3">
    <source>
        <dbReference type="ARBA" id="ARBA00022729"/>
    </source>
</evidence>
<dbReference type="InterPro" id="IPR000297">
    <property type="entry name" value="PPIase_PpiC"/>
</dbReference>
<dbReference type="PROSITE" id="PS01096">
    <property type="entry name" value="PPIC_PPIASE_1"/>
    <property type="match status" value="1"/>
</dbReference>
<comment type="catalytic activity">
    <reaction evidence="1">
        <text>[protein]-peptidylproline (omega=180) = [protein]-peptidylproline (omega=0)</text>
        <dbReference type="Rhea" id="RHEA:16237"/>
        <dbReference type="Rhea" id="RHEA-COMP:10747"/>
        <dbReference type="Rhea" id="RHEA-COMP:10748"/>
        <dbReference type="ChEBI" id="CHEBI:83833"/>
        <dbReference type="ChEBI" id="CHEBI:83834"/>
        <dbReference type="EC" id="5.2.1.8"/>
    </reaction>
</comment>
<dbReference type="PANTHER" id="PTHR47245:SF1">
    <property type="entry name" value="FOLDASE PROTEIN PRSA"/>
    <property type="match status" value="1"/>
</dbReference>